<dbReference type="OrthoDB" id="982482at2"/>
<dbReference type="eggNOG" id="ENOG50313I2">
    <property type="taxonomic scope" value="Bacteria"/>
</dbReference>
<dbReference type="Pfam" id="PF14109">
    <property type="entry name" value="GldH_lipo"/>
    <property type="match status" value="1"/>
</dbReference>
<organism evidence="2 3">
    <name type="scientific">Flavobacterium rivuli WB 3.3-2 = DSM 21788</name>
    <dbReference type="NCBI Taxonomy" id="1121895"/>
    <lineage>
        <taxon>Bacteria</taxon>
        <taxon>Pseudomonadati</taxon>
        <taxon>Bacteroidota</taxon>
        <taxon>Flavobacteriia</taxon>
        <taxon>Flavobacteriales</taxon>
        <taxon>Flavobacteriaceae</taxon>
        <taxon>Flavobacterium</taxon>
    </lineage>
</organism>
<dbReference type="RefSeq" id="WP_020213178.1">
    <property type="nucleotide sequence ID" value="NZ_JRLX01000007.1"/>
</dbReference>
<feature type="chain" id="PRO_5002002890" evidence="1">
    <location>
        <begin position="24"/>
        <end position="163"/>
    </location>
</feature>
<feature type="signal peptide" evidence="1">
    <location>
        <begin position="1"/>
        <end position="23"/>
    </location>
</feature>
<accession>A0A0A2M5T7</accession>
<dbReference type="PROSITE" id="PS51257">
    <property type="entry name" value="PROKAR_LIPOPROTEIN"/>
    <property type="match status" value="1"/>
</dbReference>
<evidence type="ECO:0000313" key="3">
    <source>
        <dbReference type="Proteomes" id="UP000030152"/>
    </source>
</evidence>
<dbReference type="STRING" id="1121895.GCA_000378485_02018"/>
<sequence>MQIIKISLLALGLLFLVCSCDKARVFDDYKEFDGKWNKDAVAAFTFEQKDTTSLYNLFVTMRNNNDYPYNNIYLIVQMEEPGTKITKVDTLEYQMANPDGSLMGNGFSDIKESKLWYKEKVRFPKVGKYTVKIQQAVRQAGQVPGVQELDGVTEVGFRIESTQ</sequence>
<keyword evidence="3" id="KW-1185">Reference proteome</keyword>
<proteinExistence type="predicted"/>
<evidence type="ECO:0000256" key="1">
    <source>
        <dbReference type="SAM" id="SignalP"/>
    </source>
</evidence>
<reference evidence="2 3" key="1">
    <citation type="submission" date="2013-09" db="EMBL/GenBank/DDBJ databases">
        <authorList>
            <person name="Zeng Z."/>
            <person name="Chen C."/>
        </authorList>
    </citation>
    <scope>NUCLEOTIDE SEQUENCE [LARGE SCALE GENOMIC DNA]</scope>
    <source>
        <strain evidence="2 3">WB 3.3-2</strain>
    </source>
</reference>
<keyword evidence="1" id="KW-0732">Signal</keyword>
<dbReference type="Proteomes" id="UP000030152">
    <property type="component" value="Unassembled WGS sequence"/>
</dbReference>
<gene>
    <name evidence="2" type="ORF">Q765_08515</name>
</gene>
<protein>
    <submittedName>
        <fullName evidence="2">Gliding motility protein GldH</fullName>
    </submittedName>
</protein>
<dbReference type="NCBIfam" id="TIGR03511">
    <property type="entry name" value="GldH_lipo"/>
    <property type="match status" value="1"/>
</dbReference>
<name>A0A0A2M5T7_9FLAO</name>
<dbReference type="InterPro" id="IPR020018">
    <property type="entry name" value="Motility-assoc_lipoprot_GldH"/>
</dbReference>
<dbReference type="EMBL" id="JRLX01000007">
    <property type="protein sequence ID" value="KGO86991.1"/>
    <property type="molecule type" value="Genomic_DNA"/>
</dbReference>
<evidence type="ECO:0000313" key="2">
    <source>
        <dbReference type="EMBL" id="KGO86991.1"/>
    </source>
</evidence>
<comment type="caution">
    <text evidence="2">The sequence shown here is derived from an EMBL/GenBank/DDBJ whole genome shotgun (WGS) entry which is preliminary data.</text>
</comment>
<dbReference type="AlphaFoldDB" id="A0A0A2M5T7"/>